<sequence length="407" mass="46426">MKLQHIDIHNAITALTCSLDLVGVDEIRHGKRVAVMARAIAEHLNWPESECLSILYSGMLHDCGVSRIHEHRRITETLEWEGAEDHCIRGADYLSACQPLAHLSTEIRYHHTRWEKLLETPIDDRLRLRANLLFLADRVDVLQAPFLDSGLIMIEYPGIIARIKMLSGILFAPELVDAFVEIADVEAFWLAMEHEYLDEDLRRIGSHTPKTLLGIPALKELARLFSRVVDAKSPYTDEHSQRVAQIARQLAMDFGIGGYELEQVEIAGLLHDIGKLRVSEDIIDKPGSLTPEERATMHRHSYDTFRILQRVFEDSKIPVWAGFHHETLIGDGYPFKNGNKELDLECRIITVADIFQALAQERPYRRTMTLEYILNDLQSRVEDGHLDAKVVAKLAENAELYYRLAVA</sequence>
<evidence type="ECO:0000259" key="2">
    <source>
        <dbReference type="PROSITE" id="PS51832"/>
    </source>
</evidence>
<reference evidence="3 4" key="1">
    <citation type="submission" date="2018-02" db="EMBL/GenBank/DDBJ databases">
        <title>Subsurface microbial communities from deep shales in Ohio and West Virginia, USA.</title>
        <authorList>
            <person name="Wrighton K."/>
        </authorList>
    </citation>
    <scope>NUCLEOTIDE SEQUENCE [LARGE SCALE GENOMIC DNA]</scope>
    <source>
        <strain evidence="3 4">OWC-G53F</strain>
    </source>
</reference>
<dbReference type="OrthoDB" id="9764808at2"/>
<dbReference type="GO" id="GO:0008081">
    <property type="term" value="F:phosphoric diester hydrolase activity"/>
    <property type="evidence" value="ECO:0007669"/>
    <property type="project" value="UniProtKB-ARBA"/>
</dbReference>
<dbReference type="GO" id="GO:0016740">
    <property type="term" value="F:transferase activity"/>
    <property type="evidence" value="ECO:0007669"/>
    <property type="project" value="UniProtKB-KW"/>
</dbReference>
<dbReference type="Pfam" id="PF13487">
    <property type="entry name" value="HD_5"/>
    <property type="match status" value="1"/>
</dbReference>
<feature type="domain" description="HD" evidence="1">
    <location>
        <begin position="236"/>
        <end position="358"/>
    </location>
</feature>
<dbReference type="RefSeq" id="WP_104424895.1">
    <property type="nucleotide sequence ID" value="NZ_PTIY01000015.1"/>
</dbReference>
<comment type="caution">
    <text evidence="3">The sequence shown here is derived from an EMBL/GenBank/DDBJ whole genome shotgun (WGS) entry which is preliminary data.</text>
</comment>
<keyword evidence="3" id="KW-0808">Transferase</keyword>
<dbReference type="AlphaFoldDB" id="A0A2S6GNU7"/>
<evidence type="ECO:0000259" key="1">
    <source>
        <dbReference type="PROSITE" id="PS51831"/>
    </source>
</evidence>
<feature type="domain" description="HD-GYP" evidence="2">
    <location>
        <begin position="214"/>
        <end position="407"/>
    </location>
</feature>
<dbReference type="Gene3D" id="1.10.3210.10">
    <property type="entry name" value="Hypothetical protein af1432"/>
    <property type="match status" value="2"/>
</dbReference>
<dbReference type="InterPro" id="IPR006675">
    <property type="entry name" value="HDIG_dom"/>
</dbReference>
<evidence type="ECO:0000313" key="4">
    <source>
        <dbReference type="Proteomes" id="UP000238071"/>
    </source>
</evidence>
<dbReference type="EMBL" id="PTIY01000015">
    <property type="protein sequence ID" value="PPK66915.1"/>
    <property type="molecule type" value="Genomic_DNA"/>
</dbReference>
<dbReference type="Proteomes" id="UP000238071">
    <property type="component" value="Unassembled WGS sequence"/>
</dbReference>
<dbReference type="CDD" id="cd00077">
    <property type="entry name" value="HDc"/>
    <property type="match status" value="2"/>
</dbReference>
<dbReference type="NCBIfam" id="TIGR00277">
    <property type="entry name" value="HDIG"/>
    <property type="match status" value="1"/>
</dbReference>
<accession>A0A2S6GNU7</accession>
<keyword evidence="4" id="KW-1185">Reference proteome</keyword>
<organism evidence="3 4">
    <name type="scientific">Methylobacter tundripaludum</name>
    <dbReference type="NCBI Taxonomy" id="173365"/>
    <lineage>
        <taxon>Bacteria</taxon>
        <taxon>Pseudomonadati</taxon>
        <taxon>Pseudomonadota</taxon>
        <taxon>Gammaproteobacteria</taxon>
        <taxon>Methylococcales</taxon>
        <taxon>Methylococcaceae</taxon>
        <taxon>Methylobacter</taxon>
    </lineage>
</organism>
<dbReference type="InterPro" id="IPR037522">
    <property type="entry name" value="HD_GYP_dom"/>
</dbReference>
<dbReference type="PANTHER" id="PTHR43155">
    <property type="entry name" value="CYCLIC DI-GMP PHOSPHODIESTERASE PA4108-RELATED"/>
    <property type="match status" value="1"/>
</dbReference>
<dbReference type="SUPFAM" id="SSF109604">
    <property type="entry name" value="HD-domain/PDEase-like"/>
    <property type="match status" value="2"/>
</dbReference>
<dbReference type="SMART" id="SM00471">
    <property type="entry name" value="HDc"/>
    <property type="match status" value="2"/>
</dbReference>
<evidence type="ECO:0000313" key="3">
    <source>
        <dbReference type="EMBL" id="PPK66915.1"/>
    </source>
</evidence>
<dbReference type="PANTHER" id="PTHR43155:SF1">
    <property type="entry name" value="3'3'-CGAMP-SPECIFIC PHOSPHODIESTERASE 1"/>
    <property type="match status" value="1"/>
</dbReference>
<dbReference type="InterPro" id="IPR006674">
    <property type="entry name" value="HD_domain"/>
</dbReference>
<protein>
    <submittedName>
        <fullName evidence="3">Putative nucleotidyltransferase with HDIG domain</fullName>
    </submittedName>
</protein>
<dbReference type="InterPro" id="IPR003607">
    <property type="entry name" value="HD/PDEase_dom"/>
</dbReference>
<gene>
    <name evidence="3" type="ORF">B0F88_1154</name>
</gene>
<dbReference type="PROSITE" id="PS51832">
    <property type="entry name" value="HD_GYP"/>
    <property type="match status" value="1"/>
</dbReference>
<dbReference type="Pfam" id="PF01966">
    <property type="entry name" value="HD"/>
    <property type="match status" value="1"/>
</dbReference>
<dbReference type="PROSITE" id="PS51831">
    <property type="entry name" value="HD"/>
    <property type="match status" value="1"/>
</dbReference>
<proteinExistence type="predicted"/>
<name>A0A2S6GNU7_9GAMM</name>